<reference evidence="9" key="2">
    <citation type="submission" date="2012-07" db="EMBL/GenBank/DDBJ databases">
        <title>Complete genome sequence of 'Candidatus Mycoplasma haemolamae'.</title>
        <authorList>
            <person name="Guimaraes A.M.S."/>
            <person name="Toth B."/>
            <person name="Santos A.P."/>
            <person name="Nascimento N.C."/>
            <person name="Sojka J.E."/>
            <person name="Messick J.B."/>
        </authorList>
    </citation>
    <scope>NUCLEOTIDE SEQUENCE [LARGE SCALE GENOMIC DNA]</scope>
    <source>
        <strain evidence="9">Purdue</strain>
    </source>
</reference>
<reference evidence="8 9" key="1">
    <citation type="journal article" date="2012" name="J. Bacteriol.">
        <title>Genome Sequence of "Candidatus Mycoplasma haemolamae" Strain Purdue, a Red Blood Cell Pathogen of Alpacas (Vicugna pacos) and Llamas (Lama glama).</title>
        <authorList>
            <person name="Guimaraes A.M."/>
            <person name="Toth B."/>
            <person name="Santos A.P."/>
            <person name="do Nascimento N.C."/>
            <person name="Kritchevsky J.E."/>
            <person name="Messick J.B."/>
        </authorList>
    </citation>
    <scope>NUCLEOTIDE SEQUENCE [LARGE SCALE GENOMIC DNA]</scope>
    <source>
        <strain evidence="8 9">Purdue</strain>
    </source>
</reference>
<keyword evidence="4 7" id="KW-0812">Transmembrane</keyword>
<evidence type="ECO:0000256" key="4">
    <source>
        <dbReference type="ARBA" id="ARBA00022692"/>
    </source>
</evidence>
<feature type="transmembrane region" description="Helical" evidence="7">
    <location>
        <begin position="287"/>
        <end position="313"/>
    </location>
</feature>
<evidence type="ECO:0000313" key="9">
    <source>
        <dbReference type="Proteomes" id="UP000006502"/>
    </source>
</evidence>
<organism evidence="8 9">
    <name type="scientific">Mycoplasma haematolamae (strain Purdue)</name>
    <dbReference type="NCBI Taxonomy" id="1212765"/>
    <lineage>
        <taxon>Bacteria</taxon>
        <taxon>Bacillati</taxon>
        <taxon>Mycoplasmatota</taxon>
        <taxon>Mollicutes</taxon>
        <taxon>Mycoplasmataceae</taxon>
        <taxon>Mycoplasma</taxon>
    </lineage>
</organism>
<evidence type="ECO:0000256" key="6">
    <source>
        <dbReference type="ARBA" id="ARBA00023136"/>
    </source>
</evidence>
<dbReference type="PANTHER" id="PTHR30425">
    <property type="entry name" value="PHOSPHATE TRANSPORT SYSTEM PERMEASE PROTEIN PST"/>
    <property type="match status" value="1"/>
</dbReference>
<feature type="transmembrane region" description="Helical" evidence="7">
    <location>
        <begin position="439"/>
        <end position="466"/>
    </location>
</feature>
<feature type="transmembrane region" description="Helical" evidence="7">
    <location>
        <begin position="250"/>
        <end position="275"/>
    </location>
</feature>
<dbReference type="Gene3D" id="1.10.3720.10">
    <property type="entry name" value="MetI-like"/>
    <property type="match status" value="1"/>
</dbReference>
<evidence type="ECO:0000256" key="7">
    <source>
        <dbReference type="SAM" id="Phobius"/>
    </source>
</evidence>
<gene>
    <name evidence="8" type="ordered locus">MHLP_02280</name>
</gene>
<dbReference type="SUPFAM" id="SSF161098">
    <property type="entry name" value="MetI-like"/>
    <property type="match status" value="1"/>
</dbReference>
<dbReference type="PATRIC" id="fig|1212765.3.peg.513"/>
<dbReference type="InterPro" id="IPR051124">
    <property type="entry name" value="Phosphate_Transport_Permease"/>
</dbReference>
<dbReference type="KEGG" id="mhl:MHLP_02280"/>
<dbReference type="STRING" id="1212765.MHLP_02280"/>
<accession>I7CFP5</accession>
<evidence type="ECO:0000313" key="8">
    <source>
        <dbReference type="EMBL" id="AFO52036.1"/>
    </source>
</evidence>
<dbReference type="GO" id="GO:0005886">
    <property type="term" value="C:plasma membrane"/>
    <property type="evidence" value="ECO:0007669"/>
    <property type="project" value="UniProtKB-SubCell"/>
</dbReference>
<keyword evidence="3" id="KW-1003">Cell membrane</keyword>
<protein>
    <submittedName>
        <fullName evidence="8">Phosphate ABC transporter permease</fullName>
    </submittedName>
</protein>
<comment type="subcellular location">
    <subcellularLocation>
        <location evidence="1">Cell membrane</location>
        <topology evidence="1">Multi-pass membrane protein</topology>
    </subcellularLocation>
</comment>
<keyword evidence="9" id="KW-1185">Reference proteome</keyword>
<dbReference type="AlphaFoldDB" id="I7CFP5"/>
<dbReference type="PANTHER" id="PTHR30425:SF1">
    <property type="entry name" value="PHOSPHATE TRANSPORT SYSTEM PERMEASE PROTEIN PSTC"/>
    <property type="match status" value="1"/>
</dbReference>
<feature type="transmembrane region" description="Helical" evidence="7">
    <location>
        <begin position="205"/>
        <end position="230"/>
    </location>
</feature>
<feature type="transmembrane region" description="Helical" evidence="7">
    <location>
        <begin position="325"/>
        <end position="345"/>
    </location>
</feature>
<evidence type="ECO:0000256" key="3">
    <source>
        <dbReference type="ARBA" id="ARBA00022475"/>
    </source>
</evidence>
<sequence>MISIFPVSTLNYYRWFQSKEIQSMNSALLSLALSTKWREKLYPKLSKRVIFLSWAAAISKALGESVALRWFLSSDSYLKPFASLRDFLGTQTHTISSLISSFYFSEGGGKTSRESMFVFGSALLVVSFSLNYLLMRKGTNYRYKNNYLKKKASTLKFSILHKLERLKFSKSSVYFSRYLAFPFHDDSWIQRELKRDRWRSRRDHCVLTLVIGFFALILLIIALRGIYFIFFNLFRGFTESYTVEGLLVPLWNTLLLLFFSITWSLPIAFFAAFFVSAYISKWRRLKYLLSSFISGCGTVPPMLWALFGSFLFLDYLKLSLGRVSIFAGILTLTLLNLPYLFGKFFNLFEGYLKKYSVPLLRLGLSSYYLFFIVVKDGLSSLKDFISGSITRLNGESGLLFITIGASESSRLTLWGHGQTLTTKIFTTLLKYKITDIKSVIYETIFCFCALSLFLYSLFNSFWSLFFRRMSISLRKRQLERSLIAAYKKKKSASLAKLASAFPT</sequence>
<keyword evidence="2" id="KW-0813">Transport</keyword>
<evidence type="ECO:0000256" key="1">
    <source>
        <dbReference type="ARBA" id="ARBA00004651"/>
    </source>
</evidence>
<name>I7CFP5_MYCHA</name>
<keyword evidence="6 7" id="KW-0472">Membrane</keyword>
<dbReference type="EMBL" id="CP003731">
    <property type="protein sequence ID" value="AFO52036.1"/>
    <property type="molecule type" value="Genomic_DNA"/>
</dbReference>
<evidence type="ECO:0000256" key="5">
    <source>
        <dbReference type="ARBA" id="ARBA00022989"/>
    </source>
</evidence>
<keyword evidence="5 7" id="KW-1133">Transmembrane helix</keyword>
<dbReference type="HOGENOM" id="CLU_473130_0_0_14"/>
<proteinExistence type="predicted"/>
<dbReference type="InterPro" id="IPR035906">
    <property type="entry name" value="MetI-like_sf"/>
</dbReference>
<evidence type="ECO:0000256" key="2">
    <source>
        <dbReference type="ARBA" id="ARBA00022448"/>
    </source>
</evidence>
<feature type="transmembrane region" description="Helical" evidence="7">
    <location>
        <begin position="357"/>
        <end position="374"/>
    </location>
</feature>
<feature type="transmembrane region" description="Helical" evidence="7">
    <location>
        <begin position="49"/>
        <end position="72"/>
    </location>
</feature>
<dbReference type="Proteomes" id="UP000006502">
    <property type="component" value="Chromosome"/>
</dbReference>
<feature type="transmembrane region" description="Helical" evidence="7">
    <location>
        <begin position="116"/>
        <end position="134"/>
    </location>
</feature>